<protein>
    <submittedName>
        <fullName evidence="3">Uncharacterized protein</fullName>
    </submittedName>
</protein>
<sequence length="459" mass="49380">MGIREEEAMDMSDEEQGLVSPPSSPKRMKRSSPVIAEYDVTLFLQEQNHSLRGQLEVCRNELELLRQELAMANVAISTDNETPTQCLPVAMSAATNLATQGPNVVDTGTTLTFTAMTTNLTTIEATDMPLTDVPTATTAEMVTMATCQDKIPTADVTSTTMTASPLNNGRTAAVTAADINTIPATSKERPNDVESITSNAVAGETESTTINDAATTAAVTNDIEASASTTISITSVDPALTSVIVASEEVDTGGTMVVKIKDHEMGTGTTTTTKNSFKIFQPEHPKQQQDQKQQQLLQQALQWMKQQLCRVKEELCEREAELARTCAERSQAQAALRVIQLAVPRTNSDVQANGSTTTVESNRETSGHTGSQGSCSDKHSLLIGLAVGFLQIHPSGASAENLRAYLLNLEAKVTSGELDSLLGSLPCLFSHEWVASDAVVEKKWRFCGYEHAKRLTSRI</sequence>
<evidence type="ECO:0000256" key="1">
    <source>
        <dbReference type="SAM" id="Coils"/>
    </source>
</evidence>
<dbReference type="GO" id="GO:0009897">
    <property type="term" value="C:external side of plasma membrane"/>
    <property type="evidence" value="ECO:0007669"/>
    <property type="project" value="InterPro"/>
</dbReference>
<feature type="compositionally biased region" description="Acidic residues" evidence="2">
    <location>
        <begin position="7"/>
        <end position="16"/>
    </location>
</feature>
<dbReference type="GeneTree" id="ENSGT00390000006788"/>
<feature type="compositionally biased region" description="Polar residues" evidence="2">
    <location>
        <begin position="349"/>
        <end position="360"/>
    </location>
</feature>
<dbReference type="InterPro" id="IPR038876">
    <property type="entry name" value="ENOX"/>
</dbReference>
<dbReference type="PANTHER" id="PTHR16001">
    <property type="entry name" value="ECTO-NOX DISULFIDE-THIOL EXCHANGER"/>
    <property type="match status" value="1"/>
</dbReference>
<feature type="region of interest" description="Disordered" evidence="2">
    <location>
        <begin position="1"/>
        <end position="31"/>
    </location>
</feature>
<accession>A0A8C4Q4N7</accession>
<name>A0A8C4Q4N7_EPTBU</name>
<feature type="coiled-coil region" evidence="1">
    <location>
        <begin position="48"/>
        <end position="75"/>
    </location>
</feature>
<dbReference type="Proteomes" id="UP000694388">
    <property type="component" value="Unplaced"/>
</dbReference>
<evidence type="ECO:0000256" key="2">
    <source>
        <dbReference type="SAM" id="MobiDB-lite"/>
    </source>
</evidence>
<reference evidence="3" key="2">
    <citation type="submission" date="2025-09" db="UniProtKB">
        <authorList>
            <consortium name="Ensembl"/>
        </authorList>
    </citation>
    <scope>IDENTIFICATION</scope>
</reference>
<dbReference type="Ensembl" id="ENSEBUT00000010344.1">
    <property type="protein sequence ID" value="ENSEBUP00000009813.1"/>
    <property type="gene ID" value="ENSEBUG00000006306.1"/>
</dbReference>
<proteinExistence type="predicted"/>
<keyword evidence="4" id="KW-1185">Reference proteome</keyword>
<dbReference type="GO" id="GO:0016491">
    <property type="term" value="F:oxidoreductase activity"/>
    <property type="evidence" value="ECO:0007669"/>
    <property type="project" value="InterPro"/>
</dbReference>
<dbReference type="PANTHER" id="PTHR16001:SF4">
    <property type="entry name" value="ECTO-NOX DISULFIDE-THIOL EXCHANGER 1-LIKE PROTEIN"/>
    <property type="match status" value="1"/>
</dbReference>
<feature type="region of interest" description="Disordered" evidence="2">
    <location>
        <begin position="349"/>
        <end position="376"/>
    </location>
</feature>
<organism evidence="3 4">
    <name type="scientific">Eptatretus burgeri</name>
    <name type="common">Inshore hagfish</name>
    <dbReference type="NCBI Taxonomy" id="7764"/>
    <lineage>
        <taxon>Eukaryota</taxon>
        <taxon>Metazoa</taxon>
        <taxon>Chordata</taxon>
        <taxon>Craniata</taxon>
        <taxon>Vertebrata</taxon>
        <taxon>Cyclostomata</taxon>
        <taxon>Myxini</taxon>
        <taxon>Myxiniformes</taxon>
        <taxon>Myxinidae</taxon>
        <taxon>Eptatretinae</taxon>
        <taxon>Eptatretus</taxon>
    </lineage>
</organism>
<evidence type="ECO:0000313" key="3">
    <source>
        <dbReference type="Ensembl" id="ENSEBUP00000009813.1"/>
    </source>
</evidence>
<dbReference type="AlphaFoldDB" id="A0A8C4Q4N7"/>
<dbReference type="GO" id="GO:0007624">
    <property type="term" value="P:ultradian rhythm"/>
    <property type="evidence" value="ECO:0007669"/>
    <property type="project" value="InterPro"/>
</dbReference>
<keyword evidence="1" id="KW-0175">Coiled coil</keyword>
<reference evidence="3" key="1">
    <citation type="submission" date="2025-08" db="UniProtKB">
        <authorList>
            <consortium name="Ensembl"/>
        </authorList>
    </citation>
    <scope>IDENTIFICATION</scope>
</reference>
<evidence type="ECO:0000313" key="4">
    <source>
        <dbReference type="Proteomes" id="UP000694388"/>
    </source>
</evidence>